<keyword evidence="1" id="KW-0812">Transmembrane</keyword>
<proteinExistence type="predicted"/>
<evidence type="ECO:0000313" key="3">
    <source>
        <dbReference type="Proteomes" id="UP001370348"/>
    </source>
</evidence>
<feature type="transmembrane region" description="Helical" evidence="1">
    <location>
        <begin position="245"/>
        <end position="265"/>
    </location>
</feature>
<keyword evidence="1" id="KW-0472">Membrane</keyword>
<evidence type="ECO:0000313" key="2">
    <source>
        <dbReference type="EMBL" id="WXB16317.1"/>
    </source>
</evidence>
<feature type="transmembrane region" description="Helical" evidence="1">
    <location>
        <begin position="333"/>
        <end position="357"/>
    </location>
</feature>
<dbReference type="PANTHER" id="PTHR38454">
    <property type="entry name" value="INTEGRAL MEMBRANE PROTEIN-RELATED"/>
    <property type="match status" value="1"/>
</dbReference>
<feature type="transmembrane region" description="Helical" evidence="1">
    <location>
        <begin position="31"/>
        <end position="48"/>
    </location>
</feature>
<feature type="transmembrane region" description="Helical" evidence="1">
    <location>
        <begin position="106"/>
        <end position="130"/>
    </location>
</feature>
<protein>
    <submittedName>
        <fullName evidence="2">Uncharacterized protein</fullName>
    </submittedName>
</protein>
<name>A0ABZ2M4F1_9BACT</name>
<dbReference type="Proteomes" id="UP001370348">
    <property type="component" value="Chromosome"/>
</dbReference>
<feature type="transmembrane region" description="Helical" evidence="1">
    <location>
        <begin position="599"/>
        <end position="618"/>
    </location>
</feature>
<keyword evidence="1" id="KW-1133">Transmembrane helix</keyword>
<dbReference type="RefSeq" id="WP_394825942.1">
    <property type="nucleotide sequence ID" value="NZ_CP089984.1"/>
</dbReference>
<feature type="transmembrane region" description="Helical" evidence="1">
    <location>
        <begin position="142"/>
        <end position="162"/>
    </location>
</feature>
<accession>A0ABZ2M4F1</accession>
<feature type="transmembrane region" description="Helical" evidence="1">
    <location>
        <begin position="308"/>
        <end position="326"/>
    </location>
</feature>
<organism evidence="2 3">
    <name type="scientific">Pendulispora albinea</name>
    <dbReference type="NCBI Taxonomy" id="2741071"/>
    <lineage>
        <taxon>Bacteria</taxon>
        <taxon>Pseudomonadati</taxon>
        <taxon>Myxococcota</taxon>
        <taxon>Myxococcia</taxon>
        <taxon>Myxococcales</taxon>
        <taxon>Sorangiineae</taxon>
        <taxon>Pendulisporaceae</taxon>
        <taxon>Pendulispora</taxon>
    </lineage>
</organism>
<dbReference type="PANTHER" id="PTHR38454:SF1">
    <property type="entry name" value="INTEGRAL MEMBRANE PROTEIN"/>
    <property type="match status" value="1"/>
</dbReference>
<feature type="transmembrane region" description="Helical" evidence="1">
    <location>
        <begin position="400"/>
        <end position="420"/>
    </location>
</feature>
<feature type="transmembrane region" description="Helical" evidence="1">
    <location>
        <begin position="372"/>
        <end position="388"/>
    </location>
</feature>
<feature type="transmembrane region" description="Helical" evidence="1">
    <location>
        <begin position="567"/>
        <end position="587"/>
    </location>
</feature>
<keyword evidence="3" id="KW-1185">Reference proteome</keyword>
<gene>
    <name evidence="2" type="ORF">LZC94_03355</name>
</gene>
<dbReference type="InterPro" id="IPR018580">
    <property type="entry name" value="Uncharacterised_YfhO"/>
</dbReference>
<sequence length="788" mass="84763">MPSAPDSLTAWTARVRGALGWLGRKAARTPFRLFFFALVALACTWPLLRLAGSLNAYRDSHPLVQYEESARKAVLQFGQVPLWDPYYCGGMDLLGTPQSRHLSPTFLLSLIFGTLRAESLIAFAMILIGLEGTYRYVRARGASHLGATLSAPIFATSGLFAFLPALGWYNFFGFELLPWAAFGLRRAMAGGRGGRAGVVITAAAFAWMIGFGGTYTAPLSALFCAYEIVDGLVSRPSVRGRRLAAMKMVALAFVLALGLSAARLWPVLQTLQMAPRIVGGAPGIHPKNIFPALLGQIRPDENGDFPIAGNYLVGGFCVVAVAAGLARKKMWSYVLAGAAVIWLAQGYGIKVSLFAALRQLPIYSALRYPERFLVLLALLVSVVAALGITRLQVLLRAHGAYAPTLQVVVFAALAPLLLAVNLQPLIANHHAAANGRPMVAPPVAVDQPFRQARGTRWALAYYGPMERGCLSCYDAYPVPQSRLLRGDLPAEEYLEDPSGGTVSRTRWTPNAITLHAELTKPGRVFINQNWHPGWRTSEGTVENVKGLLAVALPAGAHDVVVRFLPRAATGGAAISLTTLIVLIALLRRRAGVRALDGREYALAVALPLAPLALTLALVHEPSPPSVDWKTPTGEDIVADAPPADATRIDAQFAEGVTLEAFKVTPSSVAPESVVTLELDWRVSPDVGSKMGVFVHVLPASGGGSGSNEELRADHVMISDVLAFEKAPPGKTLRDVVQMTIPYDAARRTWTVHVGLWRVRGNGKRIFVVDPGKSKVDDHRLELGTFTVQ</sequence>
<reference evidence="2 3" key="1">
    <citation type="submission" date="2021-12" db="EMBL/GenBank/DDBJ databases">
        <title>Discovery of the Pendulisporaceae a myxobacterial family with distinct sporulation behavior and unique specialized metabolism.</title>
        <authorList>
            <person name="Garcia R."/>
            <person name="Popoff A."/>
            <person name="Bader C.D."/>
            <person name="Loehr J."/>
            <person name="Walesch S."/>
            <person name="Walt C."/>
            <person name="Boldt J."/>
            <person name="Bunk B."/>
            <person name="Haeckl F.J.F.P.J."/>
            <person name="Gunesch A.P."/>
            <person name="Birkelbach J."/>
            <person name="Nuebel U."/>
            <person name="Pietschmann T."/>
            <person name="Bach T."/>
            <person name="Mueller R."/>
        </authorList>
    </citation>
    <scope>NUCLEOTIDE SEQUENCE [LARGE SCALE GENOMIC DNA]</scope>
    <source>
        <strain evidence="2 3">MSr11954</strain>
    </source>
</reference>
<dbReference type="EMBL" id="CP089984">
    <property type="protein sequence ID" value="WXB16317.1"/>
    <property type="molecule type" value="Genomic_DNA"/>
</dbReference>
<evidence type="ECO:0000256" key="1">
    <source>
        <dbReference type="SAM" id="Phobius"/>
    </source>
</evidence>